<dbReference type="InterPro" id="IPR036866">
    <property type="entry name" value="RibonucZ/Hydroxyglut_hydro"/>
</dbReference>
<dbReference type="Gene3D" id="3.60.15.10">
    <property type="entry name" value="Ribonuclease Z/Hydroxyacylglutathione hydrolase-like"/>
    <property type="match status" value="1"/>
</dbReference>
<sequence length="294" mass="32642">MSDAPKKKNNSSGLILIFFALFLAVDFFVWSRILFAKAADETSMYFLNVGQGDAELVILPGNLKILTDSGPDSKIIGELEKIPSLGDRYIDIAIISHPQLDHFNGFRYIIDRYRVGAFIYNGRSDSPGVEEWPDLVKKIKERGTPLIQIGAGDKIKYSAGRINFLSPNSELIQSAELNDTGLVELIESNGLKILLTADIGAEIEKYLADNFDLRADILKVPHHGSRFSSSDFFLKAVKPKVAIIEVGSKNRYGHPTQETLKRLYNVSAAIFRTDRSGQITASMVGTKLKIFADR</sequence>
<dbReference type="Pfam" id="PF00753">
    <property type="entry name" value="Lactamase_B"/>
    <property type="match status" value="1"/>
</dbReference>
<dbReference type="STRING" id="1798649.A3B13_03730"/>
<comment type="caution">
    <text evidence="3">The sequence shown here is derived from an EMBL/GenBank/DDBJ whole genome shotgun (WGS) entry which is preliminary data.</text>
</comment>
<dbReference type="PANTHER" id="PTHR30619:SF1">
    <property type="entry name" value="RECOMBINATION PROTEIN 2"/>
    <property type="match status" value="1"/>
</dbReference>
<keyword evidence="1" id="KW-0812">Transmembrane</keyword>
<evidence type="ECO:0000313" key="3">
    <source>
        <dbReference type="EMBL" id="OGZ01189.1"/>
    </source>
</evidence>
<name>A0A1G2CIG7_9BACT</name>
<dbReference type="CDD" id="cd07731">
    <property type="entry name" value="ComA-like_MBL-fold"/>
    <property type="match status" value="1"/>
</dbReference>
<accession>A0A1G2CIG7</accession>
<evidence type="ECO:0000256" key="1">
    <source>
        <dbReference type="SAM" id="Phobius"/>
    </source>
</evidence>
<feature type="domain" description="Metallo-beta-lactamase" evidence="2">
    <location>
        <begin position="56"/>
        <end position="244"/>
    </location>
</feature>
<dbReference type="SUPFAM" id="SSF56281">
    <property type="entry name" value="Metallo-hydrolase/oxidoreductase"/>
    <property type="match status" value="1"/>
</dbReference>
<dbReference type="Proteomes" id="UP000176287">
    <property type="component" value="Unassembled WGS sequence"/>
</dbReference>
<keyword evidence="1" id="KW-0472">Membrane</keyword>
<proteinExistence type="predicted"/>
<dbReference type="InterPro" id="IPR052159">
    <property type="entry name" value="Competence_DNA_uptake"/>
</dbReference>
<reference evidence="3 4" key="1">
    <citation type="journal article" date="2016" name="Nat. Commun.">
        <title>Thousands of microbial genomes shed light on interconnected biogeochemical processes in an aquifer system.</title>
        <authorList>
            <person name="Anantharaman K."/>
            <person name="Brown C.T."/>
            <person name="Hug L.A."/>
            <person name="Sharon I."/>
            <person name="Castelle C.J."/>
            <person name="Probst A.J."/>
            <person name="Thomas B.C."/>
            <person name="Singh A."/>
            <person name="Wilkins M.J."/>
            <person name="Karaoz U."/>
            <person name="Brodie E.L."/>
            <person name="Williams K.H."/>
            <person name="Hubbard S.S."/>
            <person name="Banfield J.F."/>
        </authorList>
    </citation>
    <scope>NUCLEOTIDE SEQUENCE [LARGE SCALE GENOMIC DNA]</scope>
</reference>
<dbReference type="AlphaFoldDB" id="A0A1G2CIG7"/>
<dbReference type="PANTHER" id="PTHR30619">
    <property type="entry name" value="DNA INTERNALIZATION/COMPETENCE PROTEIN COMEC/REC2"/>
    <property type="match status" value="1"/>
</dbReference>
<dbReference type="InterPro" id="IPR035681">
    <property type="entry name" value="ComA-like_MBL"/>
</dbReference>
<organism evidence="3 4">
    <name type="scientific">Candidatus Liptonbacteria bacterium RIFCSPLOWO2_01_FULL_45_15</name>
    <dbReference type="NCBI Taxonomy" id="1798649"/>
    <lineage>
        <taxon>Bacteria</taxon>
        <taxon>Candidatus Liptoniibacteriota</taxon>
    </lineage>
</organism>
<keyword evidence="1" id="KW-1133">Transmembrane helix</keyword>
<dbReference type="EMBL" id="MHKZ01000005">
    <property type="protein sequence ID" value="OGZ01189.1"/>
    <property type="molecule type" value="Genomic_DNA"/>
</dbReference>
<gene>
    <name evidence="3" type="ORF">A3B13_03730</name>
</gene>
<feature type="transmembrane region" description="Helical" evidence="1">
    <location>
        <begin position="12"/>
        <end position="35"/>
    </location>
</feature>
<protein>
    <recommendedName>
        <fullName evidence="2">Metallo-beta-lactamase domain-containing protein</fullName>
    </recommendedName>
</protein>
<evidence type="ECO:0000259" key="2">
    <source>
        <dbReference type="Pfam" id="PF00753"/>
    </source>
</evidence>
<dbReference type="InterPro" id="IPR001279">
    <property type="entry name" value="Metallo-B-lactamas"/>
</dbReference>
<evidence type="ECO:0000313" key="4">
    <source>
        <dbReference type="Proteomes" id="UP000176287"/>
    </source>
</evidence>